<evidence type="ECO:0000313" key="2">
    <source>
        <dbReference type="Proteomes" id="UP000321606"/>
    </source>
</evidence>
<dbReference type="AlphaFoldDB" id="A0A510JBI7"/>
<gene>
    <name evidence="1" type="ORF">JCM16774_1498</name>
</gene>
<protein>
    <submittedName>
        <fullName evidence="1">Uncharacterized protein</fullName>
    </submittedName>
</protein>
<organism evidence="1 2">
    <name type="scientific">Pseudoleptotrichia goodfellowii</name>
    <dbReference type="NCBI Taxonomy" id="157692"/>
    <lineage>
        <taxon>Bacteria</taxon>
        <taxon>Fusobacteriati</taxon>
        <taxon>Fusobacteriota</taxon>
        <taxon>Fusobacteriia</taxon>
        <taxon>Fusobacteriales</taxon>
        <taxon>Leptotrichiaceae</taxon>
        <taxon>Pseudoleptotrichia</taxon>
    </lineage>
</organism>
<dbReference type="OrthoDB" id="79122at2"/>
<dbReference type="KEGG" id="lgo:JCM16774_1498"/>
<name>A0A510JBI7_9FUSO</name>
<dbReference type="RefSeq" id="WP_026737816.1">
    <property type="nucleotide sequence ID" value="NZ_AP019822.1"/>
</dbReference>
<dbReference type="EMBL" id="AP019822">
    <property type="protein sequence ID" value="BBM36554.1"/>
    <property type="molecule type" value="Genomic_DNA"/>
</dbReference>
<sequence>MYSIGYKEVDILWEIANFKIADKNMIMKNYNISKTELSDTLKKINNLLNWEKMNYLLDKRGYILFNNELSERRFKLESIIKFTNKIRREIIYLFLILSEKHFNLTKFTLRFGLGESSKKYVRTDLKAVLKELDIDYAEYRESKNSLEIIKRKIPNFEKTRKEYLINLFIKRFEKSYVYYKEEKDKDGKELNYPSKLIFEIIKEELKIKDLKFIFHAFREFYVKYNKLFSVKEKYEIFIYFISNLYNEKENTRKRITSKNVKMKEDNDYKLLEEILDKISENENRRIYSYFKLKLYRLLLKKEKMNFDITPKKSKEIFYNNTESLNIKIAEEYVYQIAEENSKIEYYENFERLKTLFVLDLEYNEIIKNQKYLKDLMQLSNIIEVTDLGELSEKLNGKNEKNFEQVFLISKSEIQNMIKNYSDIPIYFFKINDKDRFGRKTGKLKRRTDSEKQLTEIRETITEYNRIK</sequence>
<evidence type="ECO:0000313" key="1">
    <source>
        <dbReference type="EMBL" id="BBM36554.1"/>
    </source>
</evidence>
<dbReference type="Proteomes" id="UP000321606">
    <property type="component" value="Chromosome"/>
</dbReference>
<dbReference type="STRING" id="714315.GCA_000516535_01507"/>
<proteinExistence type="predicted"/>
<accession>A0A510JBI7</accession>
<reference evidence="1 2" key="1">
    <citation type="submission" date="2019-07" db="EMBL/GenBank/DDBJ databases">
        <title>Complete Genome Sequence of Leptotrichia goodfellowii Strain JCM 16774.</title>
        <authorList>
            <person name="Watanabe S."/>
            <person name="Cui L."/>
        </authorList>
    </citation>
    <scope>NUCLEOTIDE SEQUENCE [LARGE SCALE GENOMIC DNA]</scope>
    <source>
        <strain evidence="1 2">JCM16774</strain>
    </source>
</reference>